<feature type="non-terminal residue" evidence="1">
    <location>
        <position position="50"/>
    </location>
</feature>
<proteinExistence type="predicted"/>
<dbReference type="Proteomes" id="UP000335636">
    <property type="component" value="Unassembled WGS sequence"/>
</dbReference>
<keyword evidence="2" id="KW-1185">Reference proteome</keyword>
<dbReference type="AlphaFoldDB" id="A0A5E4C6E0"/>
<dbReference type="EMBL" id="CABDUW010000915">
    <property type="protein sequence ID" value="VTJ76719.1"/>
    <property type="molecule type" value="Genomic_DNA"/>
</dbReference>
<accession>A0A5E4C6E0</accession>
<sequence>PWEAGDCQTHHQKPPTQLGRLLKLLPQPGCRAKPLGSRAPGFGLISHRRE</sequence>
<gene>
    <name evidence="1" type="ORF">MONAX_5E000605</name>
</gene>
<organism evidence="1 2">
    <name type="scientific">Marmota monax</name>
    <name type="common">Woodchuck</name>
    <dbReference type="NCBI Taxonomy" id="9995"/>
    <lineage>
        <taxon>Eukaryota</taxon>
        <taxon>Metazoa</taxon>
        <taxon>Chordata</taxon>
        <taxon>Craniata</taxon>
        <taxon>Vertebrata</taxon>
        <taxon>Euteleostomi</taxon>
        <taxon>Mammalia</taxon>
        <taxon>Eutheria</taxon>
        <taxon>Euarchontoglires</taxon>
        <taxon>Glires</taxon>
        <taxon>Rodentia</taxon>
        <taxon>Sciuromorpha</taxon>
        <taxon>Sciuridae</taxon>
        <taxon>Xerinae</taxon>
        <taxon>Marmotini</taxon>
        <taxon>Marmota</taxon>
    </lineage>
</organism>
<protein>
    <submittedName>
        <fullName evidence="1">Uncharacterized protein</fullName>
    </submittedName>
</protein>
<feature type="non-terminal residue" evidence="1">
    <location>
        <position position="1"/>
    </location>
</feature>
<evidence type="ECO:0000313" key="1">
    <source>
        <dbReference type="EMBL" id="VTJ76719.1"/>
    </source>
</evidence>
<reference evidence="1" key="1">
    <citation type="submission" date="2019-04" db="EMBL/GenBank/DDBJ databases">
        <authorList>
            <person name="Alioto T."/>
            <person name="Alioto T."/>
        </authorList>
    </citation>
    <scope>NUCLEOTIDE SEQUENCE [LARGE SCALE GENOMIC DNA]</scope>
</reference>
<name>A0A5E4C6E0_MARMO</name>
<evidence type="ECO:0000313" key="2">
    <source>
        <dbReference type="Proteomes" id="UP000335636"/>
    </source>
</evidence>
<comment type="caution">
    <text evidence="1">The sequence shown here is derived from an EMBL/GenBank/DDBJ whole genome shotgun (WGS) entry which is preliminary data.</text>
</comment>